<name>A0ABQ9I3L9_9NEOP</name>
<comment type="caution">
    <text evidence="2">The sequence shown here is derived from an EMBL/GenBank/DDBJ whole genome shotgun (WGS) entry which is preliminary data.</text>
</comment>
<evidence type="ECO:0000313" key="3">
    <source>
        <dbReference type="Proteomes" id="UP001159363"/>
    </source>
</evidence>
<evidence type="ECO:0000256" key="1">
    <source>
        <dbReference type="SAM" id="MobiDB-lite"/>
    </source>
</evidence>
<dbReference type="EMBL" id="JARBHB010000003">
    <property type="protein sequence ID" value="KAJ8891254.1"/>
    <property type="molecule type" value="Genomic_DNA"/>
</dbReference>
<evidence type="ECO:0000313" key="2">
    <source>
        <dbReference type="EMBL" id="KAJ8891254.1"/>
    </source>
</evidence>
<accession>A0ABQ9I3L9</accession>
<feature type="region of interest" description="Disordered" evidence="1">
    <location>
        <begin position="269"/>
        <end position="294"/>
    </location>
</feature>
<reference evidence="2 3" key="1">
    <citation type="submission" date="2023-02" db="EMBL/GenBank/DDBJ databases">
        <title>LHISI_Scaffold_Assembly.</title>
        <authorList>
            <person name="Stuart O.P."/>
            <person name="Cleave R."/>
            <person name="Magrath M.J.L."/>
            <person name="Mikheyev A.S."/>
        </authorList>
    </citation>
    <scope>NUCLEOTIDE SEQUENCE [LARGE SCALE GENOMIC DNA]</scope>
    <source>
        <strain evidence="2">Daus_M_001</strain>
        <tissue evidence="2">Leg muscle</tissue>
    </source>
</reference>
<sequence length="455" mass="50382">MYRISDRRQTKQTAVARRYRELQGKLQWCNTQVNSSFKDHTKFETVQDNACHVMKSGSKGVLTREHRACALYLRIPSGTWGRGGAAARALTSQQGEHGSILGGVAPRFPQVGIVPDDAVGRRIFSVISRSQDISAQSPDMNVDSSSHVTLRSLLKEERRYALLTCLPMDGDLTSAKIRLIISSRVIMQIRVLIRNKAQGRNPCFPVEEGRYYQLHVHRYTSVVRVSSCFGQAGERFDTSEGWVFNGEPTLSVHLCVVCGQQCRRPPPEGSGVAAARIDPQPIPEGRHAGRQAGRRKNVGGETKYCLGLALARSLRLTLHSVTRPASQVFTPPCCRRCLQGSPALMYRAINDEPDLANVSRAGQFLLSDWLAPVYPEHQARMPLVAKHIDTESHDSTREEPGSVKAVHDKVNTFEINLGKKTLLLPAYILTGALSGMHPVKLVTMEGKVVPYLNVE</sequence>
<organism evidence="2 3">
    <name type="scientific">Dryococelus australis</name>
    <dbReference type="NCBI Taxonomy" id="614101"/>
    <lineage>
        <taxon>Eukaryota</taxon>
        <taxon>Metazoa</taxon>
        <taxon>Ecdysozoa</taxon>
        <taxon>Arthropoda</taxon>
        <taxon>Hexapoda</taxon>
        <taxon>Insecta</taxon>
        <taxon>Pterygota</taxon>
        <taxon>Neoptera</taxon>
        <taxon>Polyneoptera</taxon>
        <taxon>Phasmatodea</taxon>
        <taxon>Verophasmatodea</taxon>
        <taxon>Anareolatae</taxon>
        <taxon>Phasmatidae</taxon>
        <taxon>Eurycanthinae</taxon>
        <taxon>Dryococelus</taxon>
    </lineage>
</organism>
<keyword evidence="3" id="KW-1185">Reference proteome</keyword>
<gene>
    <name evidence="2" type="ORF">PR048_010770</name>
</gene>
<protein>
    <submittedName>
        <fullName evidence="2">Uncharacterized protein</fullName>
    </submittedName>
</protein>
<proteinExistence type="predicted"/>
<dbReference type="Proteomes" id="UP001159363">
    <property type="component" value="Chromosome 3"/>
</dbReference>